<dbReference type="RefSeq" id="WP_381831579.1">
    <property type="nucleotide sequence ID" value="NZ_JBHTCF010000007.1"/>
</dbReference>
<reference evidence="4" key="1">
    <citation type="journal article" date="2019" name="Int. J. Syst. Evol. Microbiol.">
        <title>The Global Catalogue of Microorganisms (GCM) 10K type strain sequencing project: providing services to taxonomists for standard genome sequencing and annotation.</title>
        <authorList>
            <consortium name="The Broad Institute Genomics Platform"/>
            <consortium name="The Broad Institute Genome Sequencing Center for Infectious Disease"/>
            <person name="Wu L."/>
            <person name="Ma J."/>
        </authorList>
    </citation>
    <scope>NUCLEOTIDE SEQUENCE [LARGE SCALE GENOMIC DNA]</scope>
    <source>
        <strain evidence="4">SYNS20</strain>
    </source>
</reference>
<keyword evidence="2" id="KW-0812">Transmembrane</keyword>
<protein>
    <submittedName>
        <fullName evidence="3">Uncharacterized protein</fullName>
    </submittedName>
</protein>
<feature type="transmembrane region" description="Helical" evidence="2">
    <location>
        <begin position="83"/>
        <end position="107"/>
    </location>
</feature>
<keyword evidence="4" id="KW-1185">Reference proteome</keyword>
<evidence type="ECO:0000256" key="1">
    <source>
        <dbReference type="SAM" id="MobiDB-lite"/>
    </source>
</evidence>
<evidence type="ECO:0000313" key="3">
    <source>
        <dbReference type="EMBL" id="MFC7306224.1"/>
    </source>
</evidence>
<evidence type="ECO:0000256" key="2">
    <source>
        <dbReference type="SAM" id="Phobius"/>
    </source>
</evidence>
<name>A0ABW2JKS1_9ACTN</name>
<feature type="transmembrane region" description="Helical" evidence="2">
    <location>
        <begin position="28"/>
        <end position="49"/>
    </location>
</feature>
<organism evidence="3 4">
    <name type="scientific">Streptomyces monticola</name>
    <dbReference type="NCBI Taxonomy" id="2666263"/>
    <lineage>
        <taxon>Bacteria</taxon>
        <taxon>Bacillati</taxon>
        <taxon>Actinomycetota</taxon>
        <taxon>Actinomycetes</taxon>
        <taxon>Kitasatosporales</taxon>
        <taxon>Streptomycetaceae</taxon>
        <taxon>Streptomyces</taxon>
    </lineage>
</organism>
<gene>
    <name evidence="3" type="ORF">ACFQVC_18630</name>
</gene>
<dbReference type="Proteomes" id="UP001596523">
    <property type="component" value="Unassembled WGS sequence"/>
</dbReference>
<comment type="caution">
    <text evidence="3">The sequence shown here is derived from an EMBL/GenBank/DDBJ whole genome shotgun (WGS) entry which is preliminary data.</text>
</comment>
<accession>A0ABW2JKS1</accession>
<feature type="transmembrane region" description="Helical" evidence="2">
    <location>
        <begin position="55"/>
        <end position="76"/>
    </location>
</feature>
<proteinExistence type="predicted"/>
<dbReference type="EMBL" id="JBHTCF010000007">
    <property type="protein sequence ID" value="MFC7306224.1"/>
    <property type="molecule type" value="Genomic_DNA"/>
</dbReference>
<evidence type="ECO:0000313" key="4">
    <source>
        <dbReference type="Proteomes" id="UP001596523"/>
    </source>
</evidence>
<feature type="region of interest" description="Disordered" evidence="1">
    <location>
        <begin position="1"/>
        <end position="26"/>
    </location>
</feature>
<sequence>MSEATEATETTETTGTTGAAAPDRDAPAAALGPTALVLGLVAATGAWPGLVLATLPWSIIAGGLAVTFGVAGIHYARLGIGRMWTAVAGAALGVTGLVGVATLFALISA</sequence>
<keyword evidence="2" id="KW-1133">Transmembrane helix</keyword>
<keyword evidence="2" id="KW-0472">Membrane</keyword>